<sequence length="311" mass="35461">MCTREPAHTELGRDITLRDDLTPAQLTAVTVLLSIALWNAFEMVPLVFFTFKRFRTLYFWSICAATLGVMMCTTSQFISTWGPAPFDRTRLIASCISCIGWAPMVTGQSLVLYSRLHLLNVSPRTLKIVRFLIILDGVTLHTIGTAFTLEPLITHSTRLEHVYKLFEKIQITAFMAQEFMLSGIYLWKAHELLGQFDSPFHLGRSRLSPCRIEPKDKVRNLLFCLIVANVMAMLLDVSIIVLEFAGLHEVQLSYKTFAYALKLKIELGILNQLVGFVRRVHSMNTEANMNARMEGEWQTTLERTFATESHH</sequence>
<dbReference type="EMBL" id="JAQQWP010000003">
    <property type="protein sequence ID" value="KAK8124237.1"/>
    <property type="molecule type" value="Genomic_DNA"/>
</dbReference>
<feature type="transmembrane region" description="Helical" evidence="1">
    <location>
        <begin position="26"/>
        <end position="50"/>
    </location>
</feature>
<feature type="transmembrane region" description="Helical" evidence="1">
    <location>
        <begin position="221"/>
        <end position="242"/>
    </location>
</feature>
<dbReference type="InterPro" id="IPR056120">
    <property type="entry name" value="DUF7703"/>
</dbReference>
<accession>A0AAW0R5M5</accession>
<dbReference type="PANTHER" id="PTHR37013:SF5">
    <property type="entry name" value="INTEGRAL MEMBRANE PROTEIN"/>
    <property type="match status" value="1"/>
</dbReference>
<keyword evidence="1" id="KW-0812">Transmembrane</keyword>
<keyword evidence="4" id="KW-1185">Reference proteome</keyword>
<proteinExistence type="predicted"/>
<reference evidence="3 4" key="1">
    <citation type="submission" date="2023-01" db="EMBL/GenBank/DDBJ databases">
        <title>Analysis of 21 Apiospora genomes using comparative genomics revels a genus with tremendous synthesis potential of carbohydrate active enzymes and secondary metabolites.</title>
        <authorList>
            <person name="Sorensen T."/>
        </authorList>
    </citation>
    <scope>NUCLEOTIDE SEQUENCE [LARGE SCALE GENOMIC DNA]</scope>
    <source>
        <strain evidence="3 4">CBS 117206</strain>
    </source>
</reference>
<name>A0AAW0R5M5_9PEZI</name>
<gene>
    <name evidence="3" type="ORF">PG999_004155</name>
</gene>
<feature type="transmembrane region" description="Helical" evidence="1">
    <location>
        <begin position="57"/>
        <end position="79"/>
    </location>
</feature>
<dbReference type="Proteomes" id="UP001392437">
    <property type="component" value="Unassembled WGS sequence"/>
</dbReference>
<dbReference type="Pfam" id="PF24802">
    <property type="entry name" value="DUF7703"/>
    <property type="match status" value="1"/>
</dbReference>
<evidence type="ECO:0000256" key="1">
    <source>
        <dbReference type="SAM" id="Phobius"/>
    </source>
</evidence>
<organism evidence="3 4">
    <name type="scientific">Apiospora kogelbergensis</name>
    <dbReference type="NCBI Taxonomy" id="1337665"/>
    <lineage>
        <taxon>Eukaryota</taxon>
        <taxon>Fungi</taxon>
        <taxon>Dikarya</taxon>
        <taxon>Ascomycota</taxon>
        <taxon>Pezizomycotina</taxon>
        <taxon>Sordariomycetes</taxon>
        <taxon>Xylariomycetidae</taxon>
        <taxon>Amphisphaeriales</taxon>
        <taxon>Apiosporaceae</taxon>
        <taxon>Apiospora</taxon>
    </lineage>
</organism>
<dbReference type="AlphaFoldDB" id="A0AAW0R5M5"/>
<comment type="caution">
    <text evidence="3">The sequence shown here is derived from an EMBL/GenBank/DDBJ whole genome shotgun (WGS) entry which is preliminary data.</text>
</comment>
<keyword evidence="1" id="KW-0472">Membrane</keyword>
<dbReference type="PANTHER" id="PTHR37013">
    <property type="entry name" value="INTEGRAL MEMBRANE PROTEIN (AFU_ORTHOLOGUE AFUA_1G05950)-RELATED"/>
    <property type="match status" value="1"/>
</dbReference>
<feature type="transmembrane region" description="Helical" evidence="1">
    <location>
        <begin position="91"/>
        <end position="116"/>
    </location>
</feature>
<evidence type="ECO:0000313" key="4">
    <source>
        <dbReference type="Proteomes" id="UP001392437"/>
    </source>
</evidence>
<protein>
    <recommendedName>
        <fullName evidence="2">DUF7703 domain-containing protein</fullName>
    </recommendedName>
</protein>
<keyword evidence="1" id="KW-1133">Transmembrane helix</keyword>
<evidence type="ECO:0000259" key="2">
    <source>
        <dbReference type="Pfam" id="PF24802"/>
    </source>
</evidence>
<feature type="domain" description="DUF7703" evidence="2">
    <location>
        <begin position="29"/>
        <end position="279"/>
    </location>
</feature>
<evidence type="ECO:0000313" key="3">
    <source>
        <dbReference type="EMBL" id="KAK8124237.1"/>
    </source>
</evidence>